<feature type="transmembrane region" description="Helical" evidence="8">
    <location>
        <begin position="150"/>
        <end position="166"/>
    </location>
</feature>
<evidence type="ECO:0000256" key="7">
    <source>
        <dbReference type="ARBA" id="ARBA00023136"/>
    </source>
</evidence>
<evidence type="ECO:0000256" key="6">
    <source>
        <dbReference type="ARBA" id="ARBA00022989"/>
    </source>
</evidence>
<evidence type="ECO:0000259" key="9">
    <source>
        <dbReference type="Pfam" id="PF00892"/>
    </source>
</evidence>
<comment type="caution">
    <text evidence="10">The sequence shown here is derived from an EMBL/GenBank/DDBJ whole genome shotgun (WGS) entry which is preliminary data.</text>
</comment>
<dbReference type="InterPro" id="IPR037185">
    <property type="entry name" value="EmrE-like"/>
</dbReference>
<organism evidence="10 11">
    <name type="scientific">Kiloniella antarctica</name>
    <dbReference type="NCBI Taxonomy" id="1550907"/>
    <lineage>
        <taxon>Bacteria</taxon>
        <taxon>Pseudomonadati</taxon>
        <taxon>Pseudomonadota</taxon>
        <taxon>Alphaproteobacteria</taxon>
        <taxon>Rhodospirillales</taxon>
        <taxon>Kiloniellaceae</taxon>
        <taxon>Kiloniella</taxon>
    </lineage>
</organism>
<dbReference type="RefSeq" id="WP_380247453.1">
    <property type="nucleotide sequence ID" value="NZ_JBHUII010000001.1"/>
</dbReference>
<feature type="transmembrane region" description="Helical" evidence="8">
    <location>
        <begin position="127"/>
        <end position="144"/>
    </location>
</feature>
<comment type="similarity">
    <text evidence="2">Belongs to the EamA transporter family.</text>
</comment>
<keyword evidence="5 8" id="KW-0812">Transmembrane</keyword>
<dbReference type="EMBL" id="JBHUII010000001">
    <property type="protein sequence ID" value="MFD2204160.1"/>
    <property type="molecule type" value="Genomic_DNA"/>
</dbReference>
<keyword evidence="11" id="KW-1185">Reference proteome</keyword>
<protein>
    <submittedName>
        <fullName evidence="10">EamA family transporter RarD</fullName>
    </submittedName>
</protein>
<feature type="domain" description="EamA" evidence="9">
    <location>
        <begin position="8"/>
        <end position="140"/>
    </location>
</feature>
<accession>A0ABW5BGX8</accession>
<dbReference type="InterPro" id="IPR000620">
    <property type="entry name" value="EamA_dom"/>
</dbReference>
<feature type="transmembrane region" description="Helical" evidence="8">
    <location>
        <begin position="71"/>
        <end position="91"/>
    </location>
</feature>
<dbReference type="PANTHER" id="PTHR22911">
    <property type="entry name" value="ACYL-MALONYL CONDENSING ENZYME-RELATED"/>
    <property type="match status" value="1"/>
</dbReference>
<reference evidence="11" key="1">
    <citation type="journal article" date="2019" name="Int. J. Syst. Evol. Microbiol.">
        <title>The Global Catalogue of Microorganisms (GCM) 10K type strain sequencing project: providing services to taxonomists for standard genome sequencing and annotation.</title>
        <authorList>
            <consortium name="The Broad Institute Genomics Platform"/>
            <consortium name="The Broad Institute Genome Sequencing Center for Infectious Disease"/>
            <person name="Wu L."/>
            <person name="Ma J."/>
        </authorList>
    </citation>
    <scope>NUCLEOTIDE SEQUENCE [LARGE SCALE GENOMIC DNA]</scope>
    <source>
        <strain evidence="11">CGMCC 4.7192</strain>
    </source>
</reference>
<keyword evidence="7 8" id="KW-0472">Membrane</keyword>
<gene>
    <name evidence="10" type="primary">rarD</name>
    <name evidence="10" type="ORF">ACFSKO_00970</name>
</gene>
<keyword evidence="3" id="KW-0813">Transport</keyword>
<dbReference type="InterPro" id="IPR004626">
    <property type="entry name" value="RarD"/>
</dbReference>
<feature type="transmembrane region" description="Helical" evidence="8">
    <location>
        <begin position="215"/>
        <end position="233"/>
    </location>
</feature>
<name>A0ABW5BGX8_9PROT</name>
<evidence type="ECO:0000256" key="1">
    <source>
        <dbReference type="ARBA" id="ARBA00004651"/>
    </source>
</evidence>
<dbReference type="Pfam" id="PF00892">
    <property type="entry name" value="EamA"/>
    <property type="match status" value="2"/>
</dbReference>
<dbReference type="NCBIfam" id="TIGR00688">
    <property type="entry name" value="rarD"/>
    <property type="match status" value="1"/>
</dbReference>
<feature type="transmembrane region" description="Helical" evidence="8">
    <location>
        <begin position="267"/>
        <end position="288"/>
    </location>
</feature>
<evidence type="ECO:0000256" key="2">
    <source>
        <dbReference type="ARBA" id="ARBA00007362"/>
    </source>
</evidence>
<feature type="domain" description="EamA" evidence="9">
    <location>
        <begin position="154"/>
        <end position="283"/>
    </location>
</feature>
<feature type="transmembrane region" description="Helical" evidence="8">
    <location>
        <begin position="178"/>
        <end position="195"/>
    </location>
</feature>
<evidence type="ECO:0000256" key="5">
    <source>
        <dbReference type="ARBA" id="ARBA00022692"/>
    </source>
</evidence>
<keyword evidence="6 8" id="KW-1133">Transmembrane helix</keyword>
<evidence type="ECO:0000256" key="3">
    <source>
        <dbReference type="ARBA" id="ARBA00022448"/>
    </source>
</evidence>
<dbReference type="SUPFAM" id="SSF103481">
    <property type="entry name" value="Multidrug resistance efflux transporter EmrE"/>
    <property type="match status" value="2"/>
</dbReference>
<sequence>MTRDSLQGFFLALAAFLWWGLTPLYFKEIAVADPSEILSHRVVWSLALLAILLLLRKRWAEVQETFRNPRILGWLLLSAFLVATNWLIFIWAISSGRLVEASLGYYINPLVNVLLGVAVLGERLKTLQAVAVALAALAVGYLTYIGGTFPWISIALAFSFGFYGLIRKRLPVGAQVGLFAETAMVAPLAIGYLIWGEMKGENAFLSHGWDFDLLLMLSGVVTTVPLVCFAAAARRLNYSTIGIIQYVGPTVNLLLAVFLFGEAFTQVHAISFGAIWFAIMLYSGQSLLDMKRAKKQVAI</sequence>
<dbReference type="PANTHER" id="PTHR22911:SF137">
    <property type="entry name" value="SOLUTE CARRIER FAMILY 35 MEMBER G2-RELATED"/>
    <property type="match status" value="1"/>
</dbReference>
<comment type="subcellular location">
    <subcellularLocation>
        <location evidence="1">Cell membrane</location>
        <topology evidence="1">Multi-pass membrane protein</topology>
    </subcellularLocation>
</comment>
<keyword evidence="4" id="KW-1003">Cell membrane</keyword>
<evidence type="ECO:0000256" key="8">
    <source>
        <dbReference type="SAM" id="Phobius"/>
    </source>
</evidence>
<dbReference type="Proteomes" id="UP001597294">
    <property type="component" value="Unassembled WGS sequence"/>
</dbReference>
<evidence type="ECO:0000313" key="10">
    <source>
        <dbReference type="EMBL" id="MFD2204160.1"/>
    </source>
</evidence>
<feature type="transmembrane region" description="Helical" evidence="8">
    <location>
        <begin position="42"/>
        <end position="59"/>
    </location>
</feature>
<proteinExistence type="inferred from homology"/>
<evidence type="ECO:0000256" key="4">
    <source>
        <dbReference type="ARBA" id="ARBA00022475"/>
    </source>
</evidence>
<evidence type="ECO:0000313" key="11">
    <source>
        <dbReference type="Proteomes" id="UP001597294"/>
    </source>
</evidence>
<feature type="transmembrane region" description="Helical" evidence="8">
    <location>
        <begin position="240"/>
        <end position="261"/>
    </location>
</feature>
<feature type="transmembrane region" description="Helical" evidence="8">
    <location>
        <begin position="103"/>
        <end position="120"/>
    </location>
</feature>